<dbReference type="EMBL" id="UINC01125660">
    <property type="protein sequence ID" value="SVD03631.1"/>
    <property type="molecule type" value="Genomic_DNA"/>
</dbReference>
<sequence>ASSATSAETATPTLSVDSGSMAAYFSSSAFSTVSGDVTITAGGVATVTGATTNAALTAGAGISTSNGTFNGASAVTFALDLNELTAEQIATGDTIAFNDAGDNGQHKETIDDIATLFAGDGLQASSAVMAVDVSDFAGTGLEDDSSENLRLATQGTGISGGAGSTLSITPAQTAITSIYNTALKSGRASGDTYIDMGTADDNIDFYAGASKIIDLTTSGIDVTGALTVSSNATIAGNLTVNGTTTFISSSQLDIGDNIIVLNSVSGSGRDDAGIQVIDRVGTAHTGSLLWNASNDFWHSGISGSTHYRHPVQAAL</sequence>
<evidence type="ECO:0000313" key="1">
    <source>
        <dbReference type="EMBL" id="SVD03631.1"/>
    </source>
</evidence>
<feature type="non-terminal residue" evidence="1">
    <location>
        <position position="315"/>
    </location>
</feature>
<name>A0A382S401_9ZZZZ</name>
<feature type="non-terminal residue" evidence="1">
    <location>
        <position position="1"/>
    </location>
</feature>
<dbReference type="AlphaFoldDB" id="A0A382S401"/>
<gene>
    <name evidence="1" type="ORF">METZ01_LOCUS356485</name>
</gene>
<protein>
    <submittedName>
        <fullName evidence="1">Uncharacterized protein</fullName>
    </submittedName>
</protein>
<organism evidence="1">
    <name type="scientific">marine metagenome</name>
    <dbReference type="NCBI Taxonomy" id="408172"/>
    <lineage>
        <taxon>unclassified sequences</taxon>
        <taxon>metagenomes</taxon>
        <taxon>ecological metagenomes</taxon>
    </lineage>
</organism>
<reference evidence="1" key="1">
    <citation type="submission" date="2018-05" db="EMBL/GenBank/DDBJ databases">
        <authorList>
            <person name="Lanie J.A."/>
            <person name="Ng W.-L."/>
            <person name="Kazmierczak K.M."/>
            <person name="Andrzejewski T.M."/>
            <person name="Davidsen T.M."/>
            <person name="Wayne K.J."/>
            <person name="Tettelin H."/>
            <person name="Glass J.I."/>
            <person name="Rusch D."/>
            <person name="Podicherti R."/>
            <person name="Tsui H.-C.T."/>
            <person name="Winkler M.E."/>
        </authorList>
    </citation>
    <scope>NUCLEOTIDE SEQUENCE</scope>
</reference>
<proteinExistence type="predicted"/>
<accession>A0A382S401</accession>